<feature type="domain" description="Acyl-CoA dehydrogenase/oxidase N-terminal" evidence="10">
    <location>
        <begin position="6"/>
        <end position="139"/>
    </location>
</feature>
<evidence type="ECO:0000256" key="5">
    <source>
        <dbReference type="ARBA" id="ARBA00022827"/>
    </source>
</evidence>
<evidence type="ECO:0000256" key="2">
    <source>
        <dbReference type="ARBA" id="ARBA00009347"/>
    </source>
</evidence>
<reference evidence="11 12" key="1">
    <citation type="submission" date="2020-09" db="EMBL/GenBank/DDBJ databases">
        <title>Complete genome sequence of altererythrobacter flavus SS-21NJ, isolated from Dongying oil sludge in Shandong province.</title>
        <authorList>
            <person name="Sun S."/>
            <person name="Zhang Z."/>
        </authorList>
    </citation>
    <scope>NUCLEOTIDE SEQUENCE [LARGE SCALE GENOMIC DNA]</scope>
    <source>
        <strain evidence="11 12">SS-21NJ</strain>
    </source>
</reference>
<dbReference type="InterPro" id="IPR050741">
    <property type="entry name" value="Acyl-CoA_dehydrogenase"/>
</dbReference>
<dbReference type="Pfam" id="PF02770">
    <property type="entry name" value="Acyl-CoA_dh_M"/>
    <property type="match status" value="1"/>
</dbReference>
<dbReference type="Gene3D" id="2.40.110.10">
    <property type="entry name" value="Butyryl-CoA Dehydrogenase, subunit A, domain 2"/>
    <property type="match status" value="1"/>
</dbReference>
<dbReference type="InterPro" id="IPR036250">
    <property type="entry name" value="AcylCo_DH-like_C"/>
</dbReference>
<dbReference type="Pfam" id="PF00441">
    <property type="entry name" value="Acyl-CoA_dh_1"/>
    <property type="match status" value="1"/>
</dbReference>
<dbReference type="InterPro" id="IPR037069">
    <property type="entry name" value="AcylCoA_DH/ox_N_sf"/>
</dbReference>
<dbReference type="PANTHER" id="PTHR48083">
    <property type="entry name" value="MEDIUM-CHAIN SPECIFIC ACYL-COA DEHYDROGENASE, MITOCHONDRIAL-RELATED"/>
    <property type="match status" value="1"/>
</dbReference>
<dbReference type="InterPro" id="IPR046373">
    <property type="entry name" value="Acyl-CoA_Oxase/DH_mid-dom_sf"/>
</dbReference>
<feature type="domain" description="Acyl-CoA dehydrogenase/oxidase C-terminal" evidence="8">
    <location>
        <begin position="256"/>
        <end position="404"/>
    </location>
</feature>
<gene>
    <name evidence="11" type="ORF">IDJ81_09570</name>
</gene>
<dbReference type="Pfam" id="PF02771">
    <property type="entry name" value="Acyl-CoA_dh_N"/>
    <property type="match status" value="1"/>
</dbReference>
<evidence type="ECO:0000256" key="6">
    <source>
        <dbReference type="ARBA" id="ARBA00023002"/>
    </source>
</evidence>
<dbReference type="InterPro" id="IPR013786">
    <property type="entry name" value="AcylCoA_DH/ox_N"/>
</dbReference>
<evidence type="ECO:0000259" key="9">
    <source>
        <dbReference type="Pfam" id="PF02770"/>
    </source>
</evidence>
<keyword evidence="4 7" id="KW-0285">Flavoprotein</keyword>
<protein>
    <submittedName>
        <fullName evidence="11">Acyl-CoA dehydrogenase family protein</fullName>
    </submittedName>
</protein>
<evidence type="ECO:0000259" key="8">
    <source>
        <dbReference type="Pfam" id="PF00441"/>
    </source>
</evidence>
<name>A0ABX7K6R2_9SPHN</name>
<keyword evidence="6 7" id="KW-0560">Oxidoreductase</keyword>
<evidence type="ECO:0000259" key="10">
    <source>
        <dbReference type="Pfam" id="PF02771"/>
    </source>
</evidence>
<evidence type="ECO:0000313" key="12">
    <source>
        <dbReference type="Proteomes" id="UP000663637"/>
    </source>
</evidence>
<accession>A0ABX7K6R2</accession>
<dbReference type="PANTHER" id="PTHR48083:SF13">
    <property type="entry name" value="ACYL-COA DEHYDROGENASE FAMILY MEMBER 11"/>
    <property type="match status" value="1"/>
</dbReference>
<dbReference type="InterPro" id="IPR006091">
    <property type="entry name" value="Acyl-CoA_Oxase/DH_mid-dom"/>
</dbReference>
<evidence type="ECO:0000313" key="11">
    <source>
        <dbReference type="EMBL" id="QSB43622.1"/>
    </source>
</evidence>
<dbReference type="Gene3D" id="1.20.140.10">
    <property type="entry name" value="Butyryl-CoA Dehydrogenase, subunit A, domain 3"/>
    <property type="match status" value="1"/>
</dbReference>
<dbReference type="Proteomes" id="UP000663637">
    <property type="component" value="Chromosome"/>
</dbReference>
<proteinExistence type="inferred from homology"/>
<sequence>MDFDPTERQQHWRDRVRHFIENHVRPRMGDYDQQDAEGERWKVIDVIEEEKARAKAQGIWNLFMPPQCGRAHVDDTFEFEGPGLTNLEYALCAEEMGRIGWASEVFNCSAPDTGNMEVLHRYGTREQKDEWLKPLMNGEIRSAFLMTEPQVASSDATNIECSIKRDGDEYVINGRKWWSSGAGDPRCKVAIVMGKTDFEAKRHQQQSMVLMPMDAEGVEIVRHLPVFGYDDAPHGHMEIKLNNVRVPVSNMLLGEGRGFEIAQGRLGPGRIHHCMRTIGVAEEALAKMARRLQSREAFGKPIYQHSVWEERIARARIDIEMTRLLCLKAADMMDKVGNKAAAQEIAMIKVQAPTMALKIIDDAIQAHGGGGVSDDFGLAKAYAHQRTLRLADGPDEVHARAIARMEFARHAPGMDKDDSFSSGDLGVTR</sequence>
<evidence type="ECO:0000256" key="4">
    <source>
        <dbReference type="ARBA" id="ARBA00022630"/>
    </source>
</evidence>
<dbReference type="Gene3D" id="1.10.540.10">
    <property type="entry name" value="Acyl-CoA dehydrogenase/oxidase, N-terminal domain"/>
    <property type="match status" value="1"/>
</dbReference>
<evidence type="ECO:0000256" key="1">
    <source>
        <dbReference type="ARBA" id="ARBA00001974"/>
    </source>
</evidence>
<evidence type="ECO:0000256" key="3">
    <source>
        <dbReference type="ARBA" id="ARBA00011738"/>
    </source>
</evidence>
<evidence type="ECO:0000256" key="7">
    <source>
        <dbReference type="RuleBase" id="RU362125"/>
    </source>
</evidence>
<keyword evidence="12" id="KW-1185">Reference proteome</keyword>
<comment type="cofactor">
    <cofactor evidence="1 7">
        <name>FAD</name>
        <dbReference type="ChEBI" id="CHEBI:57692"/>
    </cofactor>
</comment>
<dbReference type="SUPFAM" id="SSF47203">
    <property type="entry name" value="Acyl-CoA dehydrogenase C-terminal domain-like"/>
    <property type="match status" value="1"/>
</dbReference>
<keyword evidence="5 7" id="KW-0274">FAD</keyword>
<organism evidence="11 12">
    <name type="scientific">Tsuneonella flava</name>
    <dbReference type="NCBI Taxonomy" id="2055955"/>
    <lineage>
        <taxon>Bacteria</taxon>
        <taxon>Pseudomonadati</taxon>
        <taxon>Pseudomonadota</taxon>
        <taxon>Alphaproteobacteria</taxon>
        <taxon>Sphingomonadales</taxon>
        <taxon>Erythrobacteraceae</taxon>
        <taxon>Tsuneonella</taxon>
    </lineage>
</organism>
<dbReference type="InterPro" id="IPR009100">
    <property type="entry name" value="AcylCoA_DH/oxidase_NM_dom_sf"/>
</dbReference>
<dbReference type="RefSeq" id="WP_102154282.1">
    <property type="nucleotide sequence ID" value="NZ_CP061510.1"/>
</dbReference>
<dbReference type="InterPro" id="IPR009075">
    <property type="entry name" value="AcylCo_DH/oxidase_C"/>
</dbReference>
<dbReference type="SUPFAM" id="SSF56645">
    <property type="entry name" value="Acyl-CoA dehydrogenase NM domain-like"/>
    <property type="match status" value="1"/>
</dbReference>
<comment type="subunit">
    <text evidence="3">Homodimer.</text>
</comment>
<feature type="domain" description="Acyl-CoA oxidase/dehydrogenase middle" evidence="9">
    <location>
        <begin position="143"/>
        <end position="240"/>
    </location>
</feature>
<dbReference type="EMBL" id="CP061510">
    <property type="protein sequence ID" value="QSB43622.1"/>
    <property type="molecule type" value="Genomic_DNA"/>
</dbReference>
<comment type="similarity">
    <text evidence="2 7">Belongs to the acyl-CoA dehydrogenase family.</text>
</comment>